<accession>A0A7U0GBF9</accession>
<dbReference type="EMBL" id="MW394391">
    <property type="protein sequence ID" value="QQV92092.1"/>
    <property type="molecule type" value="Genomic_DNA"/>
</dbReference>
<dbReference type="Proteomes" id="UP000596381">
    <property type="component" value="Segment"/>
</dbReference>
<evidence type="ECO:0000313" key="1">
    <source>
        <dbReference type="EMBL" id="QQV92092.1"/>
    </source>
</evidence>
<keyword evidence="2" id="KW-1185">Reference proteome</keyword>
<gene>
    <name evidence="1" type="ORF">vBKpMFBKp24_076</name>
</gene>
<reference evidence="1 2" key="1">
    <citation type="submission" date="2020-12" db="EMBL/GenBank/DDBJ databases">
        <title>Genomic characterization of four novel bacteriophages infecting Klebsiella pneumoniae.</title>
        <authorList>
            <person name="Estrada Bonilla B."/>
            <person name="Costa A.R."/>
            <person name="van Rossum T."/>
            <person name="Hagedoorn S."/>
            <person name="Wallinga H."/>
            <person name="Xiao M."/>
            <person name="Song W."/>
            <person name="Haas P.-J."/>
            <person name="Nobrega F.L."/>
            <person name="Brouns S.J.J."/>
        </authorList>
    </citation>
    <scope>NUCLEOTIDE SEQUENCE [LARGE SCALE GENOMIC DNA]</scope>
</reference>
<proteinExistence type="predicted"/>
<name>A0A7U0GBF9_9CAUD</name>
<organism evidence="1 2">
    <name type="scientific">Klebsiella phage vB_KpM_FBKp24</name>
    <dbReference type="NCBI Taxonomy" id="2801834"/>
    <lineage>
        <taxon>Viruses</taxon>
        <taxon>Duplodnaviria</taxon>
        <taxon>Heunggongvirae</taxon>
        <taxon>Uroviricota</taxon>
        <taxon>Caudoviricetes</taxon>
        <taxon>Chimalliviridae</taxon>
        <taxon>Maaswegvirus</taxon>
        <taxon>Maaswegvirus Kp24</taxon>
    </lineage>
</organism>
<sequence>MNVYDILARRAVGELPLSIGTSLAMETLEPNKRYGGLWINTRTLYRNIYDALDGEDRKALVSALGQDKSNRTMRETVVGFADTLEEELQQILQYGQGKLDKVTLYHREYGDLLRRFPGAILFTPKTPLQKTYHFLMDNVIDEVLRRPIGQYLDFDKGSQLKGEPVKALILTHYPVDLLSRTAFTQLRLIESYSGAIKSKSQWNTKLTDGKLYPRIPFNEFTIQVFGDRNILFMRYPKAVREAVLELAERFKWTTMTTTDKIKLNLGWMSDRYTAEHLKRLL</sequence>
<protein>
    <submittedName>
        <fullName evidence="1">Uncharacterized protein</fullName>
    </submittedName>
</protein>
<evidence type="ECO:0000313" key="2">
    <source>
        <dbReference type="Proteomes" id="UP000596381"/>
    </source>
</evidence>